<dbReference type="PROSITE" id="PS00028">
    <property type="entry name" value="ZINC_FINGER_C2H2_1"/>
    <property type="match status" value="5"/>
</dbReference>
<dbReference type="GO" id="GO:0008270">
    <property type="term" value="F:zinc ion binding"/>
    <property type="evidence" value="ECO:0007669"/>
    <property type="project" value="UniProtKB-KW"/>
</dbReference>
<dbReference type="SUPFAM" id="SSF57667">
    <property type="entry name" value="beta-beta-alpha zinc fingers"/>
    <property type="match status" value="2"/>
</dbReference>
<accession>A0A4C1V2K7</accession>
<evidence type="ECO:0000256" key="1">
    <source>
        <dbReference type="ARBA" id="ARBA00022723"/>
    </source>
</evidence>
<gene>
    <name evidence="8" type="primary">ZNF324</name>
    <name evidence="8" type="ORF">EVAR_18531_1</name>
</gene>
<dbReference type="OrthoDB" id="3069995at2759"/>
<feature type="compositionally biased region" description="Basic and acidic residues" evidence="6">
    <location>
        <begin position="258"/>
        <end position="271"/>
    </location>
</feature>
<comment type="caution">
    <text evidence="8">The sequence shown here is derived from an EMBL/GenBank/DDBJ whole genome shotgun (WGS) entry which is preliminary data.</text>
</comment>
<dbReference type="Pfam" id="PF13912">
    <property type="entry name" value="zf-C2H2_6"/>
    <property type="match status" value="1"/>
</dbReference>
<evidence type="ECO:0000256" key="3">
    <source>
        <dbReference type="ARBA" id="ARBA00022771"/>
    </source>
</evidence>
<evidence type="ECO:0000256" key="5">
    <source>
        <dbReference type="PROSITE-ProRule" id="PRU00042"/>
    </source>
</evidence>
<evidence type="ECO:0000313" key="9">
    <source>
        <dbReference type="Proteomes" id="UP000299102"/>
    </source>
</evidence>
<dbReference type="InterPro" id="IPR036236">
    <property type="entry name" value="Znf_C2H2_sf"/>
</dbReference>
<dbReference type="Proteomes" id="UP000299102">
    <property type="component" value="Unassembled WGS sequence"/>
</dbReference>
<dbReference type="STRING" id="151549.A0A4C1V2K7"/>
<feature type="compositionally biased region" description="Acidic residues" evidence="6">
    <location>
        <begin position="218"/>
        <end position="227"/>
    </location>
</feature>
<dbReference type="PANTHER" id="PTHR24379:SF127">
    <property type="entry name" value="BLOODY FINGERS-RELATED"/>
    <property type="match status" value="1"/>
</dbReference>
<dbReference type="Gene3D" id="3.30.160.60">
    <property type="entry name" value="Classic Zinc Finger"/>
    <property type="match status" value="3"/>
</dbReference>
<dbReference type="GO" id="GO:0000977">
    <property type="term" value="F:RNA polymerase II transcription regulatory region sequence-specific DNA binding"/>
    <property type="evidence" value="ECO:0007669"/>
    <property type="project" value="TreeGrafter"/>
</dbReference>
<keyword evidence="9" id="KW-1185">Reference proteome</keyword>
<evidence type="ECO:0000256" key="6">
    <source>
        <dbReference type="SAM" id="MobiDB-lite"/>
    </source>
</evidence>
<feature type="region of interest" description="Disordered" evidence="6">
    <location>
        <begin position="217"/>
        <end position="238"/>
    </location>
</feature>
<organism evidence="8 9">
    <name type="scientific">Eumeta variegata</name>
    <name type="common">Bagworm moth</name>
    <name type="synonym">Eumeta japonica</name>
    <dbReference type="NCBI Taxonomy" id="151549"/>
    <lineage>
        <taxon>Eukaryota</taxon>
        <taxon>Metazoa</taxon>
        <taxon>Ecdysozoa</taxon>
        <taxon>Arthropoda</taxon>
        <taxon>Hexapoda</taxon>
        <taxon>Insecta</taxon>
        <taxon>Pterygota</taxon>
        <taxon>Neoptera</taxon>
        <taxon>Endopterygota</taxon>
        <taxon>Lepidoptera</taxon>
        <taxon>Glossata</taxon>
        <taxon>Ditrysia</taxon>
        <taxon>Tineoidea</taxon>
        <taxon>Psychidae</taxon>
        <taxon>Oiketicinae</taxon>
        <taxon>Eumeta</taxon>
    </lineage>
</organism>
<evidence type="ECO:0000259" key="7">
    <source>
        <dbReference type="PROSITE" id="PS50157"/>
    </source>
</evidence>
<dbReference type="PROSITE" id="PS50157">
    <property type="entry name" value="ZINC_FINGER_C2H2_2"/>
    <property type="match status" value="3"/>
</dbReference>
<feature type="domain" description="C2H2-type" evidence="7">
    <location>
        <begin position="420"/>
        <end position="442"/>
    </location>
</feature>
<name>A0A4C1V2K7_EUMVA</name>
<dbReference type="AlphaFoldDB" id="A0A4C1V2K7"/>
<evidence type="ECO:0000256" key="2">
    <source>
        <dbReference type="ARBA" id="ARBA00022737"/>
    </source>
</evidence>
<dbReference type="GO" id="GO:0000981">
    <property type="term" value="F:DNA-binding transcription factor activity, RNA polymerase II-specific"/>
    <property type="evidence" value="ECO:0007669"/>
    <property type="project" value="TreeGrafter"/>
</dbReference>
<dbReference type="GO" id="GO:0005634">
    <property type="term" value="C:nucleus"/>
    <property type="evidence" value="ECO:0007669"/>
    <property type="project" value="TreeGrafter"/>
</dbReference>
<feature type="region of interest" description="Disordered" evidence="6">
    <location>
        <begin position="258"/>
        <end position="302"/>
    </location>
</feature>
<keyword evidence="2" id="KW-0677">Repeat</keyword>
<evidence type="ECO:0000313" key="8">
    <source>
        <dbReference type="EMBL" id="GBP33053.1"/>
    </source>
</evidence>
<keyword evidence="1" id="KW-0479">Metal-binding</keyword>
<dbReference type="EMBL" id="BGZK01000269">
    <property type="protein sequence ID" value="GBP33053.1"/>
    <property type="molecule type" value="Genomic_DNA"/>
</dbReference>
<evidence type="ECO:0000256" key="4">
    <source>
        <dbReference type="ARBA" id="ARBA00022833"/>
    </source>
</evidence>
<reference evidence="8 9" key="1">
    <citation type="journal article" date="2019" name="Commun. Biol.">
        <title>The bagworm genome reveals a unique fibroin gene that provides high tensile strength.</title>
        <authorList>
            <person name="Kono N."/>
            <person name="Nakamura H."/>
            <person name="Ohtoshi R."/>
            <person name="Tomita M."/>
            <person name="Numata K."/>
            <person name="Arakawa K."/>
        </authorList>
    </citation>
    <scope>NUCLEOTIDE SEQUENCE [LARGE SCALE GENOMIC DNA]</scope>
</reference>
<dbReference type="SMART" id="SM00355">
    <property type="entry name" value="ZnF_C2H2"/>
    <property type="match status" value="8"/>
</dbReference>
<feature type="domain" description="C2H2-type" evidence="7">
    <location>
        <begin position="561"/>
        <end position="585"/>
    </location>
</feature>
<proteinExistence type="predicted"/>
<sequence length="585" mass="67515">MVDRQAVSWNTVTATPNAAGQHTGMTTARVMLYERFFRGSPRHRHRMSLDTDTGRIRLFYPARKQPSDRVRAPALDPYSAIVYALVRRKVMFIYSYQSENLGRKLSVVRGCRNLPHVFPNLCPDVIAYSKSGGPNSNSRLICENCIARLRDATDFKRQVKECEKTFIQHLDPGNNATTEIELRLEADHDKTVKLESVKLEKRHSDDDFDDRNDFATTLDDDDDDLDDQPLLKLASKTPKKETENVDILDLLDNAKVTEKRKSSAKSKEPPTKKLKKKEPLPKSSASKSLTTEKKKKADPPYDPTRRNAELIIKYTTARPFRVSIKSLLCVYCLDPFEDPYKFRIHMAEEHKVFNMSMAFAKLQKSEYVKVDYTDLKCRICDMQLIDLIEGGKHLKGVHGKKLDLNHQLGVMPYLLDKDKWKCAVCNKSFPSLLHLNKHTTSHFLNYVCDVCGKSYVSSTGLLQHVRTSHQQLSKPFCRRCNRSFPSLEAKKSHEKTEKRCMPYCCPQCPERFPIWELKQKHLVEVHGCSKKTYHCSDCNLACGDRRSFYEHYKMWHSPESHVCLHCGLKFVSNSRLNRHLSRHTV</sequence>
<protein>
    <submittedName>
        <fullName evidence="8">Zinc finger protein 324A</fullName>
    </submittedName>
</protein>
<dbReference type="Pfam" id="PF00096">
    <property type="entry name" value="zf-C2H2"/>
    <property type="match status" value="1"/>
</dbReference>
<keyword evidence="4" id="KW-0862">Zinc</keyword>
<dbReference type="PANTHER" id="PTHR24379">
    <property type="entry name" value="KRAB AND ZINC FINGER DOMAIN-CONTAINING"/>
    <property type="match status" value="1"/>
</dbReference>
<feature type="compositionally biased region" description="Basic and acidic residues" evidence="6">
    <location>
        <begin position="290"/>
        <end position="302"/>
    </location>
</feature>
<dbReference type="InterPro" id="IPR013087">
    <property type="entry name" value="Znf_C2H2_type"/>
</dbReference>
<feature type="domain" description="C2H2-type" evidence="7">
    <location>
        <begin position="446"/>
        <end position="474"/>
    </location>
</feature>
<keyword evidence="3 5" id="KW-0863">Zinc-finger</keyword>